<dbReference type="EMBL" id="HBUF01250103">
    <property type="protein sequence ID" value="CAG6679811.1"/>
    <property type="molecule type" value="Transcribed_RNA"/>
</dbReference>
<protein>
    <submittedName>
        <fullName evidence="1">Uncharacterized protein</fullName>
    </submittedName>
</protein>
<sequence>MPPLLGLRFIRRSRGRIATISRSRAVVVDQKVPKRKKPHLAAVPLLLTLCQSASPTSPVPPILPTWRTLIQVYWKHSPLLPSERKAFTFPPAAEVTTPTTLPRTILTTVQRLPTTVPAPATTIIVTKATICHLVTEDQYSPGHLLRCPVWFGWHSRRTFRVVSYKLLRVTLV</sequence>
<evidence type="ECO:0000313" key="1">
    <source>
        <dbReference type="EMBL" id="CAG6679816.1"/>
    </source>
</evidence>
<accession>A0A8D8T3Q2</accession>
<name>A0A8D8T3Q2_9HEMI</name>
<reference evidence="1" key="1">
    <citation type="submission" date="2021-05" db="EMBL/GenBank/DDBJ databases">
        <authorList>
            <person name="Alioto T."/>
            <person name="Alioto T."/>
            <person name="Gomez Garrido J."/>
        </authorList>
    </citation>
    <scope>NUCLEOTIDE SEQUENCE</scope>
</reference>
<proteinExistence type="predicted"/>
<organism evidence="1">
    <name type="scientific">Cacopsylla melanoneura</name>
    <dbReference type="NCBI Taxonomy" id="428564"/>
    <lineage>
        <taxon>Eukaryota</taxon>
        <taxon>Metazoa</taxon>
        <taxon>Ecdysozoa</taxon>
        <taxon>Arthropoda</taxon>
        <taxon>Hexapoda</taxon>
        <taxon>Insecta</taxon>
        <taxon>Pterygota</taxon>
        <taxon>Neoptera</taxon>
        <taxon>Paraneoptera</taxon>
        <taxon>Hemiptera</taxon>
        <taxon>Sternorrhyncha</taxon>
        <taxon>Psylloidea</taxon>
        <taxon>Psyllidae</taxon>
        <taxon>Psyllinae</taxon>
        <taxon>Cacopsylla</taxon>
    </lineage>
</organism>
<dbReference type="AlphaFoldDB" id="A0A8D8T3Q2"/>
<dbReference type="EMBL" id="HBUF01250104">
    <property type="protein sequence ID" value="CAG6679816.1"/>
    <property type="molecule type" value="Transcribed_RNA"/>
</dbReference>